<feature type="compositionally biased region" description="Polar residues" evidence="9">
    <location>
        <begin position="219"/>
        <end position="237"/>
    </location>
</feature>
<dbReference type="CDD" id="cd20339">
    <property type="entry name" value="BRcat_RBR_RNF216"/>
    <property type="match status" value="1"/>
</dbReference>
<dbReference type="EMBL" id="JAABOA010001079">
    <property type="protein sequence ID" value="KAF9582362.1"/>
    <property type="molecule type" value="Genomic_DNA"/>
</dbReference>
<evidence type="ECO:0000256" key="8">
    <source>
        <dbReference type="SAM" id="Coils"/>
    </source>
</evidence>
<dbReference type="PANTHER" id="PTHR22770">
    <property type="entry name" value="UBIQUITIN CONJUGATING ENZYME 7 INTERACTING PROTEIN-RELATED"/>
    <property type="match status" value="1"/>
</dbReference>
<keyword evidence="6" id="KW-0833">Ubl conjugation pathway</keyword>
<dbReference type="AlphaFoldDB" id="A0A9P6FVU4"/>
<gene>
    <name evidence="11" type="ORF">BGW38_000298</name>
</gene>
<dbReference type="InterPro" id="IPR047546">
    <property type="entry name" value="Rcat_RBR_RNF216"/>
</dbReference>
<evidence type="ECO:0000256" key="9">
    <source>
        <dbReference type="SAM" id="MobiDB-lite"/>
    </source>
</evidence>
<keyword evidence="5" id="KW-0863">Zinc-finger</keyword>
<dbReference type="Gene3D" id="1.20.120.1750">
    <property type="match status" value="1"/>
</dbReference>
<evidence type="ECO:0000256" key="5">
    <source>
        <dbReference type="ARBA" id="ARBA00022771"/>
    </source>
</evidence>
<keyword evidence="7" id="KW-0862">Zinc</keyword>
<dbReference type="Pfam" id="PF26112">
    <property type="entry name" value="UBA_RNF216"/>
    <property type="match status" value="1"/>
</dbReference>
<dbReference type="InterPro" id="IPR047544">
    <property type="entry name" value="RING-HC_RBR_RNF216"/>
</dbReference>
<keyword evidence="2" id="KW-0808">Transferase</keyword>
<evidence type="ECO:0000256" key="7">
    <source>
        <dbReference type="ARBA" id="ARBA00022833"/>
    </source>
</evidence>
<dbReference type="InterPro" id="IPR044066">
    <property type="entry name" value="TRIAD_supradom"/>
</dbReference>
<dbReference type="CDD" id="cd20353">
    <property type="entry name" value="Rcat_RBR_RNF216"/>
    <property type="match status" value="1"/>
</dbReference>
<evidence type="ECO:0000256" key="2">
    <source>
        <dbReference type="ARBA" id="ARBA00022679"/>
    </source>
</evidence>
<dbReference type="PROSITE" id="PS51873">
    <property type="entry name" value="TRIAD"/>
    <property type="match status" value="1"/>
</dbReference>
<dbReference type="Proteomes" id="UP000780801">
    <property type="component" value="Unassembled WGS sequence"/>
</dbReference>
<feature type="region of interest" description="Disordered" evidence="9">
    <location>
        <begin position="213"/>
        <end position="259"/>
    </location>
</feature>
<dbReference type="InterPro" id="IPR047545">
    <property type="entry name" value="BRcat_RBR_RNF216"/>
</dbReference>
<organism evidence="11 12">
    <name type="scientific">Lunasporangiospora selenospora</name>
    <dbReference type="NCBI Taxonomy" id="979761"/>
    <lineage>
        <taxon>Eukaryota</taxon>
        <taxon>Fungi</taxon>
        <taxon>Fungi incertae sedis</taxon>
        <taxon>Mucoromycota</taxon>
        <taxon>Mortierellomycotina</taxon>
        <taxon>Mortierellomycetes</taxon>
        <taxon>Mortierellales</taxon>
        <taxon>Mortierellaceae</taxon>
        <taxon>Lunasporangiospora</taxon>
    </lineage>
</organism>
<evidence type="ECO:0000256" key="3">
    <source>
        <dbReference type="ARBA" id="ARBA00022723"/>
    </source>
</evidence>
<evidence type="ECO:0000313" key="11">
    <source>
        <dbReference type="EMBL" id="KAF9582362.1"/>
    </source>
</evidence>
<comment type="caution">
    <text evidence="11">The sequence shown here is derived from an EMBL/GenBank/DDBJ whole genome shotgun (WGS) entry which is preliminary data.</text>
</comment>
<sequence>MPHFLPQPLPPLSFIPYQYPPPHTPARHPAEAHNTHEPKRAKVAPATSSFKATAAHHVPSIRKAEVLDLTLDSSDDEISILSAPIGLDILPSASSSSSNLNGLNGATQKQKEAITPGFSDSVDGKMPTFEDFMAEQKRLEEKKAAHEAELEQERKQLTNNFVGIAQDLFENISTSFLVKLMEDIGPGTKSHDELVEVCIERIFSLDGRYPRTKKRRNTFDNGSQEHNGKSLVQQDGDASSDEESDQEYVEDDPEGSRKKLKRDFMDCGPKMGSAYCADSAKQVYQDFPKLAATSIRTALQKHAFHYAPTYYYISNLWKELHESDGNNLATRRLIQELKTPRKLREELDQKSLDKDFKKEWHWVMEKEALVRAEVEKGLEEERNLQYYKDMNELIECGCCYDDVPPNRVSQCEEGHLFCFSCSRQGAEVELGYRRTVLKCMTAGCTSFFSDSEATKFLSKSVFEGLLRARQQNELKMAGLDSLVECPFCSYAAVVENDDDKEFRCLAPKCLKVSCRQCQAPTHIPLTCDEYEKELEKNNVLSAQHKVEEHMSEALIRVCPKCSARFFKTEGCNKMTCPECHTKMCYICKKQIRDYSHFDQTPADQTSNSKKPCRLWDNTVERNESEVKEAGARMLAELQTNKPDVAAKVNVTL</sequence>
<dbReference type="InterPro" id="IPR051628">
    <property type="entry name" value="LUBAC_E3_Ligases"/>
</dbReference>
<keyword evidence="4" id="KW-0677">Repeat</keyword>
<keyword evidence="3" id="KW-0479">Metal-binding</keyword>
<evidence type="ECO:0000256" key="4">
    <source>
        <dbReference type="ARBA" id="ARBA00022737"/>
    </source>
</evidence>
<reference evidence="11" key="1">
    <citation type="journal article" date="2020" name="Fungal Divers.">
        <title>Resolving the Mortierellaceae phylogeny through synthesis of multi-gene phylogenetics and phylogenomics.</title>
        <authorList>
            <person name="Vandepol N."/>
            <person name="Liber J."/>
            <person name="Desiro A."/>
            <person name="Na H."/>
            <person name="Kennedy M."/>
            <person name="Barry K."/>
            <person name="Grigoriev I.V."/>
            <person name="Miller A.N."/>
            <person name="O'Donnell K."/>
            <person name="Stajich J.E."/>
            <person name="Bonito G."/>
        </authorList>
    </citation>
    <scope>NUCLEOTIDE SEQUENCE</scope>
    <source>
        <strain evidence="11">KOD1015</strain>
    </source>
</reference>
<dbReference type="Pfam" id="PF26200">
    <property type="entry name" value="Rcat_RNF216"/>
    <property type="match status" value="1"/>
</dbReference>
<dbReference type="InterPro" id="IPR058758">
    <property type="entry name" value="UBA_RNF216"/>
</dbReference>
<dbReference type="OrthoDB" id="10009520at2759"/>
<comment type="pathway">
    <text evidence="1">Protein modification; protein ubiquitination.</text>
</comment>
<evidence type="ECO:0000256" key="1">
    <source>
        <dbReference type="ARBA" id="ARBA00004906"/>
    </source>
</evidence>
<proteinExistence type="predicted"/>
<dbReference type="SUPFAM" id="SSF57850">
    <property type="entry name" value="RING/U-box"/>
    <property type="match status" value="3"/>
</dbReference>
<dbReference type="GO" id="GO:0008270">
    <property type="term" value="F:zinc ion binding"/>
    <property type="evidence" value="ECO:0007669"/>
    <property type="project" value="UniProtKB-KW"/>
</dbReference>
<protein>
    <recommendedName>
        <fullName evidence="10">RING-type domain-containing protein</fullName>
    </recommendedName>
</protein>
<dbReference type="CDD" id="cd16630">
    <property type="entry name" value="RING-HC_RBR_RNF216"/>
    <property type="match status" value="1"/>
</dbReference>
<evidence type="ECO:0000259" key="10">
    <source>
        <dbReference type="PROSITE" id="PS51873"/>
    </source>
</evidence>
<dbReference type="PANTHER" id="PTHR22770:SF47">
    <property type="entry name" value="E3 UBIQUITIN-PROTEIN LIGASE RNF216"/>
    <property type="match status" value="1"/>
</dbReference>
<feature type="domain" description="RING-type" evidence="10">
    <location>
        <begin position="392"/>
        <end position="616"/>
    </location>
</feature>
<keyword evidence="8" id="KW-0175">Coiled coil</keyword>
<feature type="compositionally biased region" description="Acidic residues" evidence="9">
    <location>
        <begin position="238"/>
        <end position="253"/>
    </location>
</feature>
<name>A0A9P6FVU4_9FUNG</name>
<feature type="coiled-coil region" evidence="8">
    <location>
        <begin position="129"/>
        <end position="160"/>
    </location>
</feature>
<evidence type="ECO:0000313" key="12">
    <source>
        <dbReference type="Proteomes" id="UP000780801"/>
    </source>
</evidence>
<feature type="region of interest" description="Disordered" evidence="9">
    <location>
        <begin position="19"/>
        <end position="38"/>
    </location>
</feature>
<accession>A0A9P6FVU4</accession>
<evidence type="ECO:0000256" key="6">
    <source>
        <dbReference type="ARBA" id="ARBA00022786"/>
    </source>
</evidence>
<keyword evidence="12" id="KW-1185">Reference proteome</keyword>
<dbReference type="GO" id="GO:0016740">
    <property type="term" value="F:transferase activity"/>
    <property type="evidence" value="ECO:0007669"/>
    <property type="project" value="UniProtKB-KW"/>
</dbReference>
<feature type="compositionally biased region" description="Basic and acidic residues" evidence="9">
    <location>
        <begin position="28"/>
        <end position="38"/>
    </location>
</feature>
<dbReference type="Pfam" id="PF26191">
    <property type="entry name" value="RING-HC_RBR_RNF216"/>
    <property type="match status" value="1"/>
</dbReference>